<organism evidence="1 2">
    <name type="scientific">Hohenbuehelia grisea</name>
    <dbReference type="NCBI Taxonomy" id="104357"/>
    <lineage>
        <taxon>Eukaryota</taxon>
        <taxon>Fungi</taxon>
        <taxon>Dikarya</taxon>
        <taxon>Basidiomycota</taxon>
        <taxon>Agaricomycotina</taxon>
        <taxon>Agaricomycetes</taxon>
        <taxon>Agaricomycetidae</taxon>
        <taxon>Agaricales</taxon>
        <taxon>Pleurotineae</taxon>
        <taxon>Pleurotaceae</taxon>
        <taxon>Hohenbuehelia</taxon>
    </lineage>
</organism>
<keyword evidence="2" id="KW-1185">Reference proteome</keyword>
<evidence type="ECO:0000313" key="2">
    <source>
        <dbReference type="Proteomes" id="UP001556367"/>
    </source>
</evidence>
<name>A0ABR3JLG8_9AGAR</name>
<gene>
    <name evidence="1" type="ORF">HGRIS_002776</name>
</gene>
<accession>A0ABR3JLG8</accession>
<evidence type="ECO:0000313" key="1">
    <source>
        <dbReference type="EMBL" id="KAL0956643.1"/>
    </source>
</evidence>
<reference evidence="2" key="1">
    <citation type="submission" date="2024-06" db="EMBL/GenBank/DDBJ databases">
        <title>Multi-omics analyses provide insights into the biosynthesis of the anticancer antibiotic pleurotin in Hohenbuehelia grisea.</title>
        <authorList>
            <person name="Weaver J.A."/>
            <person name="Alberti F."/>
        </authorList>
    </citation>
    <scope>NUCLEOTIDE SEQUENCE [LARGE SCALE GENOMIC DNA]</scope>
    <source>
        <strain evidence="2">T-177</strain>
    </source>
</reference>
<dbReference type="Proteomes" id="UP001556367">
    <property type="component" value="Unassembled WGS sequence"/>
</dbReference>
<dbReference type="EMBL" id="JASNQZ010000006">
    <property type="protein sequence ID" value="KAL0956643.1"/>
    <property type="molecule type" value="Genomic_DNA"/>
</dbReference>
<protein>
    <submittedName>
        <fullName evidence="1">Uncharacterized protein</fullName>
    </submittedName>
</protein>
<proteinExistence type="predicted"/>
<comment type="caution">
    <text evidence="1">The sequence shown here is derived from an EMBL/GenBank/DDBJ whole genome shotgun (WGS) entry which is preliminary data.</text>
</comment>
<sequence>MGTRGYKVYRYKGRYIVHYNHFDSYPSGLGLNLLDQIPRDLEAYERWVEGLRKEIEAYEEPEDNDYGPEYAKVHHDQPMNNLFIEWVYEIDLDHEVFHVDSQPIFNLRNMPDEELFLHGISFDKYGHRAYDESLPKEYRSDWKATPPTPNSTSLDVYDLHCAPVALLDVDHLLDLAGNLTPCELSRARVFNALVGEAMRTQTIGHELRGLETAKEVADIPEGLRGLGRDLLEFALGPMIFRDFPCDVPSDPLPKQPPVGDLGRFFAGNPKPAWQVVKPKKGKETSRDVTWVNPGICLHISLHLDTEPNLKAAIGELVQFVKEDTVERDWAGTLSSTG</sequence>